<dbReference type="AlphaFoldDB" id="A0AAX6FZ37"/>
<dbReference type="EMBL" id="JANAVB010024997">
    <property type="protein sequence ID" value="KAJ6821600.1"/>
    <property type="molecule type" value="Genomic_DNA"/>
</dbReference>
<accession>A0AAX6FZ37</accession>
<reference evidence="2" key="1">
    <citation type="journal article" date="2023" name="GigaByte">
        <title>Genome assembly of the bearded iris, Iris pallida Lam.</title>
        <authorList>
            <person name="Bruccoleri R.E."/>
            <person name="Oakeley E.J."/>
            <person name="Faust A.M.E."/>
            <person name="Altorfer M."/>
            <person name="Dessus-Babus S."/>
            <person name="Burckhardt D."/>
            <person name="Oertli M."/>
            <person name="Naumann U."/>
            <person name="Petersen F."/>
            <person name="Wong J."/>
        </authorList>
    </citation>
    <scope>NUCLEOTIDE SEQUENCE</scope>
    <source>
        <strain evidence="2">GSM-AAB239-AS_SAM_17_03QT</strain>
    </source>
</reference>
<gene>
    <name evidence="2" type="ORF">M6B38_391865</name>
</gene>
<evidence type="ECO:0000259" key="1">
    <source>
        <dbReference type="Pfam" id="PF04765"/>
    </source>
</evidence>
<dbReference type="InterPro" id="IPR006852">
    <property type="entry name" value="TOD1_MUCI70"/>
</dbReference>
<keyword evidence="3" id="KW-1185">Reference proteome</keyword>
<evidence type="ECO:0000313" key="2">
    <source>
        <dbReference type="EMBL" id="KAJ6821600.1"/>
    </source>
</evidence>
<reference evidence="2" key="2">
    <citation type="submission" date="2023-04" db="EMBL/GenBank/DDBJ databases">
        <authorList>
            <person name="Bruccoleri R.E."/>
            <person name="Oakeley E.J."/>
            <person name="Faust A.-M."/>
            <person name="Dessus-Babus S."/>
            <person name="Altorfer M."/>
            <person name="Burckhardt D."/>
            <person name="Oertli M."/>
            <person name="Naumann U."/>
            <person name="Petersen F."/>
            <person name="Wong J."/>
        </authorList>
    </citation>
    <scope>NUCLEOTIDE SEQUENCE</scope>
    <source>
        <strain evidence="2">GSM-AAB239-AS_SAM_17_03QT</strain>
        <tissue evidence="2">Leaf</tissue>
    </source>
</reference>
<dbReference type="PANTHER" id="PTHR12956">
    <property type="entry name" value="ALKALINE CERAMIDASE-RELATED"/>
    <property type="match status" value="1"/>
</dbReference>
<dbReference type="InterPro" id="IPR048354">
    <property type="entry name" value="TOD1_MUCI70_glycTrfase_dom"/>
</dbReference>
<feature type="domain" description="TOD1/MUCI70 glycosyltransferase-like" evidence="1">
    <location>
        <begin position="120"/>
        <end position="171"/>
    </location>
</feature>
<dbReference type="PANTHER" id="PTHR12956:SF17">
    <property type="entry name" value="OS01G0749100 PROTEIN"/>
    <property type="match status" value="1"/>
</dbReference>
<name>A0AAX6FZ37_IRIPA</name>
<evidence type="ECO:0000313" key="3">
    <source>
        <dbReference type="Proteomes" id="UP001140949"/>
    </source>
</evidence>
<dbReference type="Proteomes" id="UP001140949">
    <property type="component" value="Unassembled WGS sequence"/>
</dbReference>
<protein>
    <recommendedName>
        <fullName evidence="1">TOD1/MUCI70 glycosyltransferase-like domain-containing protein</fullName>
    </recommendedName>
</protein>
<organism evidence="2 3">
    <name type="scientific">Iris pallida</name>
    <name type="common">Sweet iris</name>
    <dbReference type="NCBI Taxonomy" id="29817"/>
    <lineage>
        <taxon>Eukaryota</taxon>
        <taxon>Viridiplantae</taxon>
        <taxon>Streptophyta</taxon>
        <taxon>Embryophyta</taxon>
        <taxon>Tracheophyta</taxon>
        <taxon>Spermatophyta</taxon>
        <taxon>Magnoliopsida</taxon>
        <taxon>Liliopsida</taxon>
        <taxon>Asparagales</taxon>
        <taxon>Iridaceae</taxon>
        <taxon>Iridoideae</taxon>
        <taxon>Irideae</taxon>
        <taxon>Iris</taxon>
    </lineage>
</organism>
<proteinExistence type="predicted"/>
<dbReference type="Pfam" id="PF04765">
    <property type="entry name" value="TOD1_MUCI70"/>
    <property type="match status" value="1"/>
</dbReference>
<sequence>MGALLPSAGAKGTIRFIQFEVPFLPSLFILHLLIMLDILDTCQNFFLLWPEGMRKTMAFGDVKSRIHTKETNGTDNGLLDSSGQTPQERVCLSCLRLHQLVSTTTCANVMAATSAGTPQANETVVVHCGFYCEHRGFRIFDEDKSHMHTCIVSTCAFGSGDDLYQPIGMTEGLLCGILG</sequence>
<comment type="caution">
    <text evidence="2">The sequence shown here is derived from an EMBL/GenBank/DDBJ whole genome shotgun (WGS) entry which is preliminary data.</text>
</comment>